<dbReference type="InParanoid" id="A0A369J177"/>
<evidence type="ECO:0000313" key="2">
    <source>
        <dbReference type="Proteomes" id="UP000076154"/>
    </source>
</evidence>
<proteinExistence type="predicted"/>
<sequence>MQAKATDWLDLVIPESDIWSLGRAVRGSGLEVQAASEEDELRHKLSWVLGSTATRLRTIAYTSRSILVRAVKVSIACGCLHVYEPLAMMKKTASFGES</sequence>
<reference evidence="1" key="1">
    <citation type="submission" date="2018-04" db="EMBL/GenBank/DDBJ databases">
        <title>Whole genome sequencing of Hypsizygus marmoreus.</title>
        <authorList>
            <person name="Choi I.-G."/>
            <person name="Min B."/>
            <person name="Kim J.-G."/>
            <person name="Kim S."/>
            <person name="Oh Y.-L."/>
            <person name="Kong W.-S."/>
            <person name="Park H."/>
            <person name="Jeong J."/>
            <person name="Song E.-S."/>
        </authorList>
    </citation>
    <scope>NUCLEOTIDE SEQUENCE [LARGE SCALE GENOMIC DNA]</scope>
    <source>
        <strain evidence="1">51987-8</strain>
    </source>
</reference>
<comment type="caution">
    <text evidence="1">The sequence shown here is derived from an EMBL/GenBank/DDBJ whole genome shotgun (WGS) entry which is preliminary data.</text>
</comment>
<dbReference type="EMBL" id="LUEZ02000096">
    <property type="protein sequence ID" value="RDB14880.1"/>
    <property type="molecule type" value="Genomic_DNA"/>
</dbReference>
<protein>
    <submittedName>
        <fullName evidence="1">Uncharacterized protein</fullName>
    </submittedName>
</protein>
<evidence type="ECO:0000313" key="1">
    <source>
        <dbReference type="EMBL" id="RDB14880.1"/>
    </source>
</evidence>
<name>A0A369J177_HYPMA</name>
<dbReference type="AlphaFoldDB" id="A0A369J177"/>
<gene>
    <name evidence="1" type="ORF">Hypma_016514</name>
</gene>
<accession>A0A369J177</accession>
<dbReference type="Proteomes" id="UP000076154">
    <property type="component" value="Unassembled WGS sequence"/>
</dbReference>
<organism evidence="1 2">
    <name type="scientific">Hypsizygus marmoreus</name>
    <name type="common">White beech mushroom</name>
    <name type="synonym">Agaricus marmoreus</name>
    <dbReference type="NCBI Taxonomy" id="39966"/>
    <lineage>
        <taxon>Eukaryota</taxon>
        <taxon>Fungi</taxon>
        <taxon>Dikarya</taxon>
        <taxon>Basidiomycota</taxon>
        <taxon>Agaricomycotina</taxon>
        <taxon>Agaricomycetes</taxon>
        <taxon>Agaricomycetidae</taxon>
        <taxon>Agaricales</taxon>
        <taxon>Tricholomatineae</taxon>
        <taxon>Lyophyllaceae</taxon>
        <taxon>Hypsizygus</taxon>
    </lineage>
</organism>
<keyword evidence="2" id="KW-1185">Reference proteome</keyword>